<dbReference type="STRING" id="7168.A0A182ND73"/>
<evidence type="ECO:0000313" key="3">
    <source>
        <dbReference type="EnsemblMetazoa" id="ADIR005587-PA"/>
    </source>
</evidence>
<proteinExistence type="predicted"/>
<accession>A0A182ND73</accession>
<keyword evidence="1" id="KW-0175">Coiled coil</keyword>
<keyword evidence="4" id="KW-1185">Reference proteome</keyword>
<reference evidence="3" key="2">
    <citation type="submission" date="2020-05" db="UniProtKB">
        <authorList>
            <consortium name="EnsemblMetazoa"/>
        </authorList>
    </citation>
    <scope>IDENTIFICATION</scope>
    <source>
        <strain evidence="3">WRAIR2</strain>
    </source>
</reference>
<reference evidence="4" key="1">
    <citation type="submission" date="2013-03" db="EMBL/GenBank/DDBJ databases">
        <title>The Genome Sequence of Anopheles dirus WRAIR2.</title>
        <authorList>
            <consortium name="The Broad Institute Genomics Platform"/>
            <person name="Neafsey D.E."/>
            <person name="Walton C."/>
            <person name="Walker B."/>
            <person name="Young S.K."/>
            <person name="Zeng Q."/>
            <person name="Gargeya S."/>
            <person name="Fitzgerald M."/>
            <person name="Haas B."/>
            <person name="Abouelleil A."/>
            <person name="Allen A.W."/>
            <person name="Alvarado L."/>
            <person name="Arachchi H.M."/>
            <person name="Berlin A.M."/>
            <person name="Chapman S.B."/>
            <person name="Gainer-Dewar J."/>
            <person name="Goldberg J."/>
            <person name="Griggs A."/>
            <person name="Gujja S."/>
            <person name="Hansen M."/>
            <person name="Howarth C."/>
            <person name="Imamovic A."/>
            <person name="Ireland A."/>
            <person name="Larimer J."/>
            <person name="McCowan C."/>
            <person name="Murphy C."/>
            <person name="Pearson M."/>
            <person name="Poon T.W."/>
            <person name="Priest M."/>
            <person name="Roberts A."/>
            <person name="Saif S."/>
            <person name="Shea T."/>
            <person name="Sisk P."/>
            <person name="Sykes S."/>
            <person name="Wortman J."/>
            <person name="Nusbaum C."/>
            <person name="Birren B."/>
        </authorList>
    </citation>
    <scope>NUCLEOTIDE SEQUENCE [LARGE SCALE GENOMIC DNA]</scope>
    <source>
        <strain evidence="4">WRAIR2</strain>
    </source>
</reference>
<evidence type="ECO:0000313" key="4">
    <source>
        <dbReference type="Proteomes" id="UP000075884"/>
    </source>
</evidence>
<dbReference type="Proteomes" id="UP000075884">
    <property type="component" value="Unassembled WGS sequence"/>
</dbReference>
<dbReference type="Pfam" id="PF17921">
    <property type="entry name" value="Integrase_H2C2"/>
    <property type="match status" value="1"/>
</dbReference>
<dbReference type="InterPro" id="IPR005312">
    <property type="entry name" value="DUF1759"/>
</dbReference>
<protein>
    <submittedName>
        <fullName evidence="3">Integrase_H2C2 domain-containing protein</fullName>
    </submittedName>
</protein>
<sequence>NRSGVINVRLPKIELPTFDGDSTKWLTFRDRFVAMIDSSADIPSILKLQYLLSSLKGDAGMLFEHTSLTADNYEVTWAALLKRYDNPRTLIREYYRKIHHLPSVTSDNVNDLAQLVDEFMRHVNGLKKLNEPVESWDTPLTNLLLMKLHHSSILAWENHSANHKRDKYQELMDFLQDRIRILRSTQTFSQTISEGSSRMVAGNKQGIEAPKRVIGNTASTQKIVQHNSTPIVPTHLRSSCSLGCAEAHNFRTCPEFAKMDVQQRREIAAKERLCFNCLNRYHHVKDSVELQNAELRLCQLAQQESFPDEFHELKLGKQVSADSKLKWLSPYLDQLDTLRVGGRLGNARLSENAKHPIVLAASHPLSTLLAVAYHQQLLHAGPQLLLATLRQRFWLIGGRNLTRKVFHHCLVCYRNKPILVKQSVADLPTSRVTPSAPFAISGVDYCGPFLLKSPIRNRAPTKAYIAIFVCFATRAVHIELVSDLTTTSFLAALRRFVSRRG</sequence>
<evidence type="ECO:0000256" key="1">
    <source>
        <dbReference type="SAM" id="Coils"/>
    </source>
</evidence>
<dbReference type="PANTHER" id="PTHR47331">
    <property type="entry name" value="PHD-TYPE DOMAIN-CONTAINING PROTEIN"/>
    <property type="match status" value="1"/>
</dbReference>
<organism evidence="3 4">
    <name type="scientific">Anopheles dirus</name>
    <dbReference type="NCBI Taxonomy" id="7168"/>
    <lineage>
        <taxon>Eukaryota</taxon>
        <taxon>Metazoa</taxon>
        <taxon>Ecdysozoa</taxon>
        <taxon>Arthropoda</taxon>
        <taxon>Hexapoda</taxon>
        <taxon>Insecta</taxon>
        <taxon>Pterygota</taxon>
        <taxon>Neoptera</taxon>
        <taxon>Endopterygota</taxon>
        <taxon>Diptera</taxon>
        <taxon>Nematocera</taxon>
        <taxon>Culicoidea</taxon>
        <taxon>Culicidae</taxon>
        <taxon>Anophelinae</taxon>
        <taxon>Anopheles</taxon>
    </lineage>
</organism>
<dbReference type="InterPro" id="IPR036397">
    <property type="entry name" value="RNaseH_sf"/>
</dbReference>
<feature type="coiled-coil region" evidence="1">
    <location>
        <begin position="158"/>
        <end position="185"/>
    </location>
</feature>
<dbReference type="GO" id="GO:0003676">
    <property type="term" value="F:nucleic acid binding"/>
    <property type="evidence" value="ECO:0007669"/>
    <property type="project" value="InterPro"/>
</dbReference>
<dbReference type="PANTHER" id="PTHR47331:SF1">
    <property type="entry name" value="GAG-LIKE PROTEIN"/>
    <property type="match status" value="1"/>
</dbReference>
<evidence type="ECO:0000259" key="2">
    <source>
        <dbReference type="Pfam" id="PF17921"/>
    </source>
</evidence>
<feature type="domain" description="Integrase zinc-binding" evidence="2">
    <location>
        <begin position="372"/>
        <end position="417"/>
    </location>
</feature>
<dbReference type="AlphaFoldDB" id="A0A182ND73"/>
<dbReference type="Pfam" id="PF03564">
    <property type="entry name" value="DUF1759"/>
    <property type="match status" value="1"/>
</dbReference>
<dbReference type="VEuPathDB" id="VectorBase:ADIR005587"/>
<dbReference type="InterPro" id="IPR041588">
    <property type="entry name" value="Integrase_H2C2"/>
</dbReference>
<name>A0A182ND73_9DIPT</name>
<dbReference type="Gene3D" id="3.30.420.10">
    <property type="entry name" value="Ribonuclease H-like superfamily/Ribonuclease H"/>
    <property type="match status" value="1"/>
</dbReference>
<dbReference type="EnsemblMetazoa" id="ADIR005587-RA">
    <property type="protein sequence ID" value="ADIR005587-PA"/>
    <property type="gene ID" value="ADIR005587"/>
</dbReference>